<dbReference type="OrthoDB" id="8444705at2"/>
<dbReference type="BioCyc" id="BSUB633149:G1GM8-2935-MONOMER"/>
<proteinExistence type="predicted"/>
<keyword evidence="2" id="KW-1185">Reference proteome</keyword>
<sequence length="383" mass="42299">MTEAATQYVVQFEEGFPRAEVEALGAELMAAGILAPGFIPPSAGLLRLEAIVYATDEQGYDTVVLPDRNLVSRMARVARDGHAELRDKTTRSAVALMAYCQAMQVLLEPSIAFHELGFVSGNSIAREELAWFRAADRGAVLDWVALAAGQKDRVALGDPATLSDFDFEKPLMRWRRNYVVALKAAELELTPATAPLERAMALLEWMDKDFVLAGPAALFVSMYYGPKAARAGLFKQLRSPDRQAAIDGARNAAWDMTHLSDFVVRVTKAEEQRRRYIFASGDLSLVRIASRLFLGPEPADGLPSLEQGLREWWSNKDAERLAEAVFARFDIERFKDRPLPNPPPESIDSLVAKGEAFVRAWPFRISPSDRSALASGGQRRASS</sequence>
<evidence type="ECO:0000313" key="2">
    <source>
        <dbReference type="Proteomes" id="UP000002696"/>
    </source>
</evidence>
<dbReference type="Proteomes" id="UP000002696">
    <property type="component" value="Chromosome"/>
</dbReference>
<dbReference type="EMBL" id="CP002102">
    <property type="protein sequence ID" value="ADL02230.1"/>
    <property type="molecule type" value="Genomic_DNA"/>
</dbReference>
<dbReference type="KEGG" id="bsb:Bresu_2924"/>
<dbReference type="AlphaFoldDB" id="D9QNJ5"/>
<accession>D9QNJ5</accession>
<gene>
    <name evidence="1" type="ordered locus">Bresu_2924</name>
</gene>
<dbReference type="RefSeq" id="WP_013270331.1">
    <property type="nucleotide sequence ID" value="NC_014375.1"/>
</dbReference>
<name>D9QNJ5_BRESC</name>
<dbReference type="InParanoid" id="D9QNJ5"/>
<reference evidence="2" key="1">
    <citation type="journal article" date="2011" name="J. Bacteriol.">
        <title>Genome sequences of eight morphologically diverse alphaproteobacteria.</title>
        <authorList>
            <consortium name="US DOE Joint Genome Institute"/>
            <person name="Brown P.J."/>
            <person name="Kysela D.T."/>
            <person name="Buechlein A."/>
            <person name="Hemmerich C."/>
            <person name="Brun Y.V."/>
        </authorList>
    </citation>
    <scope>NUCLEOTIDE SEQUENCE [LARGE SCALE GENOMIC DNA]</scope>
    <source>
        <strain evidence="2">ATCC 15264 / DSM 4735 / LMG 14903 / NBRC 16000 / CB 81</strain>
    </source>
</reference>
<protein>
    <submittedName>
        <fullName evidence="1">Uncharacterized protein</fullName>
    </submittedName>
</protein>
<organism evidence="1 2">
    <name type="scientific">Brevundimonas subvibrioides (strain ATCC 15264 / DSM 4735 / LMG 14903 / NBRC 16000 / CB 81)</name>
    <name type="common">Caulobacter subvibrioides</name>
    <dbReference type="NCBI Taxonomy" id="633149"/>
    <lineage>
        <taxon>Bacteria</taxon>
        <taxon>Pseudomonadati</taxon>
        <taxon>Pseudomonadota</taxon>
        <taxon>Alphaproteobacteria</taxon>
        <taxon>Caulobacterales</taxon>
        <taxon>Caulobacteraceae</taxon>
        <taxon>Brevundimonas</taxon>
    </lineage>
</organism>
<evidence type="ECO:0000313" key="1">
    <source>
        <dbReference type="EMBL" id="ADL02230.1"/>
    </source>
</evidence>
<dbReference type="HOGENOM" id="CLU_720938_0_0_5"/>
<dbReference type="eggNOG" id="ENOG5033BWI">
    <property type="taxonomic scope" value="Bacteria"/>
</dbReference>